<dbReference type="Proteomes" id="UP000631114">
    <property type="component" value="Unassembled WGS sequence"/>
</dbReference>
<name>A0A835J0G0_9MAGN</name>
<feature type="compositionally biased region" description="Basic and acidic residues" evidence="1">
    <location>
        <begin position="37"/>
        <end position="50"/>
    </location>
</feature>
<evidence type="ECO:0000313" key="3">
    <source>
        <dbReference type="Proteomes" id="UP000631114"/>
    </source>
</evidence>
<keyword evidence="3" id="KW-1185">Reference proteome</keyword>
<gene>
    <name evidence="2" type="ORF">IFM89_024918</name>
</gene>
<feature type="region of interest" description="Disordered" evidence="1">
    <location>
        <begin position="1"/>
        <end position="73"/>
    </location>
</feature>
<dbReference type="EMBL" id="JADFTS010000001">
    <property type="protein sequence ID" value="KAF9625637.1"/>
    <property type="molecule type" value="Genomic_DNA"/>
</dbReference>
<comment type="caution">
    <text evidence="2">The sequence shown here is derived from an EMBL/GenBank/DDBJ whole genome shotgun (WGS) entry which is preliminary data.</text>
</comment>
<feature type="compositionally biased region" description="Basic residues" evidence="1">
    <location>
        <begin position="27"/>
        <end position="36"/>
    </location>
</feature>
<reference evidence="2 3" key="1">
    <citation type="submission" date="2020-10" db="EMBL/GenBank/DDBJ databases">
        <title>The Coptis chinensis genome and diversification of protoberbering-type alkaloids.</title>
        <authorList>
            <person name="Wang B."/>
            <person name="Shu S."/>
            <person name="Song C."/>
            <person name="Liu Y."/>
        </authorList>
    </citation>
    <scope>NUCLEOTIDE SEQUENCE [LARGE SCALE GENOMIC DNA]</scope>
    <source>
        <strain evidence="2">HL-2020</strain>
        <tissue evidence="2">Leaf</tissue>
    </source>
</reference>
<accession>A0A835J0G0</accession>
<dbReference type="AlphaFoldDB" id="A0A835J0G0"/>
<proteinExistence type="predicted"/>
<sequence>MMLRTLMSPTREVVPGEGYKDSEQKIKALKLAKKSSNKRDKSARRGEADRVIPNMKPKHLFSGKRSNGKIERH</sequence>
<dbReference type="OrthoDB" id="415015at2759"/>
<evidence type="ECO:0000256" key="1">
    <source>
        <dbReference type="SAM" id="MobiDB-lite"/>
    </source>
</evidence>
<organism evidence="2 3">
    <name type="scientific">Coptis chinensis</name>
    <dbReference type="NCBI Taxonomy" id="261450"/>
    <lineage>
        <taxon>Eukaryota</taxon>
        <taxon>Viridiplantae</taxon>
        <taxon>Streptophyta</taxon>
        <taxon>Embryophyta</taxon>
        <taxon>Tracheophyta</taxon>
        <taxon>Spermatophyta</taxon>
        <taxon>Magnoliopsida</taxon>
        <taxon>Ranunculales</taxon>
        <taxon>Ranunculaceae</taxon>
        <taxon>Coptidoideae</taxon>
        <taxon>Coptis</taxon>
    </lineage>
</organism>
<protein>
    <submittedName>
        <fullName evidence="2">Uncharacterized protein</fullName>
    </submittedName>
</protein>
<evidence type="ECO:0000313" key="2">
    <source>
        <dbReference type="EMBL" id="KAF9625637.1"/>
    </source>
</evidence>